<dbReference type="Proteomes" id="UP000838412">
    <property type="component" value="Chromosome 19"/>
</dbReference>
<evidence type="ECO:0000313" key="2">
    <source>
        <dbReference type="Proteomes" id="UP000838412"/>
    </source>
</evidence>
<dbReference type="AlphaFoldDB" id="A0A8K0EHI1"/>
<name>A0A8K0EHI1_BRALA</name>
<keyword evidence="2" id="KW-1185">Reference proteome</keyword>
<organism evidence="1 2">
    <name type="scientific">Branchiostoma lanceolatum</name>
    <name type="common">Common lancelet</name>
    <name type="synonym">Amphioxus lanceolatum</name>
    <dbReference type="NCBI Taxonomy" id="7740"/>
    <lineage>
        <taxon>Eukaryota</taxon>
        <taxon>Metazoa</taxon>
        <taxon>Chordata</taxon>
        <taxon>Cephalochordata</taxon>
        <taxon>Leptocardii</taxon>
        <taxon>Amphioxiformes</taxon>
        <taxon>Branchiostomatidae</taxon>
        <taxon>Branchiostoma</taxon>
    </lineage>
</organism>
<dbReference type="EMBL" id="OV696704">
    <property type="protein sequence ID" value="CAH1251683.1"/>
    <property type="molecule type" value="Genomic_DNA"/>
</dbReference>
<dbReference type="Gene3D" id="1.20.190.10">
    <property type="entry name" value="Pesticidal crystal protein, N-terminal domain"/>
    <property type="match status" value="1"/>
</dbReference>
<reference evidence="1" key="1">
    <citation type="submission" date="2022-01" db="EMBL/GenBank/DDBJ databases">
        <authorList>
            <person name="Braso-Vives M."/>
        </authorList>
    </citation>
    <scope>NUCLEOTIDE SEQUENCE</scope>
</reference>
<protein>
    <submittedName>
        <fullName evidence="1">Hypp9122 protein</fullName>
    </submittedName>
</protein>
<evidence type="ECO:0000313" key="1">
    <source>
        <dbReference type="EMBL" id="CAH1251683.1"/>
    </source>
</evidence>
<accession>A0A8K0EHI1</accession>
<dbReference type="GO" id="GO:0090729">
    <property type="term" value="F:toxin activity"/>
    <property type="evidence" value="ECO:0007669"/>
    <property type="project" value="InterPro"/>
</dbReference>
<dbReference type="OrthoDB" id="10006748at2759"/>
<gene>
    <name evidence="1" type="primary">Hypp9122</name>
    <name evidence="1" type="ORF">BLAG_LOCUS12001</name>
</gene>
<dbReference type="InterPro" id="IPR036716">
    <property type="entry name" value="Pest_crys_N_sf"/>
</dbReference>
<proteinExistence type="predicted"/>
<dbReference type="SUPFAM" id="SSF56849">
    <property type="entry name" value="delta-Endotoxin (insectocide), N-terminal domain"/>
    <property type="match status" value="1"/>
</dbReference>
<sequence>MGAAESKAKPDADDDVTVDPVCAAAAELAKQMVKGPVKVIPRTTEEHEIDADVAKVKEATDTLHIKEDVHTIVITGASQIASKYGGGLVGVIGRIMADELWSAVFPHLTDLANGGISHLMEQQLEQGDLDRINGVLHDFEQALRINYADDKRNSNLADPADRQRLHRYLLTLDEHLLGVIGAMMQDRIARTGLPCFLLLAGLRLALYQEMAVVDPENKSPDLNPALSPRYATPHTGVVAMYAREYAQHARKVWAEVVEDRKKKIVLHTSHFWGIPFLGQQHWFDDAATGEAGVKCTLDTFKEYEDAEVEKLGKRFCFPDDIAANWEKLVDMPINTNIEDGSG</sequence>